<dbReference type="GO" id="GO:0003700">
    <property type="term" value="F:DNA-binding transcription factor activity"/>
    <property type="evidence" value="ECO:0007669"/>
    <property type="project" value="InterPro"/>
</dbReference>
<evidence type="ECO:0000313" key="13">
    <source>
        <dbReference type="Proteomes" id="UP000276128"/>
    </source>
</evidence>
<dbReference type="Pfam" id="PF00072">
    <property type="entry name" value="Response_reg"/>
    <property type="match status" value="1"/>
</dbReference>
<dbReference type="GO" id="GO:0043565">
    <property type="term" value="F:sequence-specific DNA binding"/>
    <property type="evidence" value="ECO:0007669"/>
    <property type="project" value="InterPro"/>
</dbReference>
<dbReference type="PROSITE" id="PS50110">
    <property type="entry name" value="RESPONSE_REGULATORY"/>
    <property type="match status" value="1"/>
</dbReference>
<dbReference type="SMART" id="SM00448">
    <property type="entry name" value="REC"/>
    <property type="match status" value="1"/>
</dbReference>
<dbReference type="Gene3D" id="1.10.10.60">
    <property type="entry name" value="Homeodomain-like"/>
    <property type="match status" value="2"/>
</dbReference>
<keyword evidence="6" id="KW-0238">DNA-binding</keyword>
<evidence type="ECO:0000313" key="12">
    <source>
        <dbReference type="EMBL" id="RTE08575.1"/>
    </source>
</evidence>
<dbReference type="OrthoDB" id="9794370at2"/>
<evidence type="ECO:0000259" key="11">
    <source>
        <dbReference type="PROSITE" id="PS50887"/>
    </source>
</evidence>
<evidence type="ECO:0000259" key="9">
    <source>
        <dbReference type="PROSITE" id="PS01124"/>
    </source>
</evidence>
<dbReference type="PROSITE" id="PS50887">
    <property type="entry name" value="GGDEF"/>
    <property type="match status" value="1"/>
</dbReference>
<dbReference type="SMART" id="SM00342">
    <property type="entry name" value="HTH_ARAC"/>
    <property type="match status" value="1"/>
</dbReference>
<evidence type="ECO:0000256" key="5">
    <source>
        <dbReference type="ARBA" id="ARBA00023015"/>
    </source>
</evidence>
<dbReference type="Proteomes" id="UP000276128">
    <property type="component" value="Unassembled WGS sequence"/>
</dbReference>
<dbReference type="CDD" id="cd17536">
    <property type="entry name" value="REC_YesN-like"/>
    <property type="match status" value="1"/>
</dbReference>
<evidence type="ECO:0000256" key="6">
    <source>
        <dbReference type="ARBA" id="ARBA00023125"/>
    </source>
</evidence>
<dbReference type="InterPro" id="IPR018062">
    <property type="entry name" value="HTH_AraC-typ_CS"/>
</dbReference>
<keyword evidence="3 8" id="KW-0597">Phosphoprotein</keyword>
<evidence type="ECO:0000256" key="3">
    <source>
        <dbReference type="ARBA" id="ARBA00022553"/>
    </source>
</evidence>
<dbReference type="Pfam" id="PF12833">
    <property type="entry name" value="HTH_18"/>
    <property type="match status" value="1"/>
</dbReference>
<dbReference type="InterPro" id="IPR009057">
    <property type="entry name" value="Homeodomain-like_sf"/>
</dbReference>
<feature type="domain" description="HTH araC/xylS-type" evidence="9">
    <location>
        <begin position="471"/>
        <end position="569"/>
    </location>
</feature>
<dbReference type="SUPFAM" id="SSF46689">
    <property type="entry name" value="Homeodomain-like"/>
    <property type="match status" value="2"/>
</dbReference>
<dbReference type="EMBL" id="RXHU01000047">
    <property type="protein sequence ID" value="RTE08575.1"/>
    <property type="molecule type" value="Genomic_DNA"/>
</dbReference>
<gene>
    <name evidence="12" type="ORF">EJQ19_16670</name>
</gene>
<dbReference type="InterPro" id="IPR011006">
    <property type="entry name" value="CheY-like_superfamily"/>
</dbReference>
<evidence type="ECO:0000256" key="7">
    <source>
        <dbReference type="ARBA" id="ARBA00023163"/>
    </source>
</evidence>
<keyword evidence="4" id="KW-0902">Two-component regulatory system</keyword>
<dbReference type="InterPro" id="IPR001789">
    <property type="entry name" value="Sig_transdc_resp-reg_receiver"/>
</dbReference>
<dbReference type="SUPFAM" id="SSF52172">
    <property type="entry name" value="CheY-like"/>
    <property type="match status" value="1"/>
</dbReference>
<dbReference type="InterPro" id="IPR000160">
    <property type="entry name" value="GGDEF_dom"/>
</dbReference>
<dbReference type="PANTHER" id="PTHR42713:SF3">
    <property type="entry name" value="TRANSCRIPTIONAL REGULATORY PROTEIN HPTR"/>
    <property type="match status" value="1"/>
</dbReference>
<sequence>MHKWVRTRTGATAKAICAFVFIPSISNKETGIMYKLVIVDDEPAVRGGLSKFVDWSNYGIVLAGTADDGDTGLALIEQVKPDIVLTDVMMPVMDGIRMSREVRERLPGTKIVFISGHNEASLLRSALQIHAADYIFKPVKRTELHKVIEGVLRDLRTEEKERQRLKDMEVKLTQSMPLLREKFLMALIQDGDAKPEVLQERAAFLNLELPLETPYLVLVIAIDDSKEVLGSRTERDKQLLSYSLLNVVQELIDQYWHGYAFENRAAEYVGLLVLDEQLEDPEATLLSLAESIRDNLRRWLNISVTIGVGERAESIRMLPASFRHARDAADQKWYMGKNQVITMDSLDIGAASPVRFDASQSERLVSILKSGEKHRLELEMDSILEPLAQFRKDGFKYGRQVGLQMIALAGRLLLDLHLLTPEKEEEEAWTLDRLLKLETMAELKTFVSDYLYRICCWIQEKRSGRTSNVIEQIQKFISEHYAKNLTIAEIAASVYLSQTYVSLLFKQETGETIYEYLMKVRISKAKELLRDPRIKFYEVCELVGYTDPSYFSKLFKKITGLTPSAYRDQQ</sequence>
<evidence type="ECO:0000256" key="1">
    <source>
        <dbReference type="ARBA" id="ARBA00004496"/>
    </source>
</evidence>
<dbReference type="InterPro" id="IPR051552">
    <property type="entry name" value="HptR"/>
</dbReference>
<dbReference type="PROSITE" id="PS00041">
    <property type="entry name" value="HTH_ARAC_FAMILY_1"/>
    <property type="match status" value="1"/>
</dbReference>
<dbReference type="InterPro" id="IPR020449">
    <property type="entry name" value="Tscrpt_reg_AraC-type_HTH"/>
</dbReference>
<feature type="domain" description="Response regulatory" evidence="10">
    <location>
        <begin position="35"/>
        <end position="152"/>
    </location>
</feature>
<dbReference type="Gene3D" id="3.40.50.2300">
    <property type="match status" value="1"/>
</dbReference>
<comment type="caution">
    <text evidence="12">The sequence shown here is derived from an EMBL/GenBank/DDBJ whole genome shotgun (WGS) entry which is preliminary data.</text>
</comment>
<dbReference type="AlphaFoldDB" id="A0A430JC28"/>
<name>A0A430JC28_9BACL</name>
<evidence type="ECO:0000259" key="10">
    <source>
        <dbReference type="PROSITE" id="PS50110"/>
    </source>
</evidence>
<dbReference type="InterPro" id="IPR041522">
    <property type="entry name" value="CdaR_GGDEF"/>
</dbReference>
<protein>
    <submittedName>
        <fullName evidence="12">Response regulator</fullName>
    </submittedName>
</protein>
<accession>A0A430JC28</accession>
<reference evidence="12 13" key="1">
    <citation type="submission" date="2018-12" db="EMBL/GenBank/DDBJ databases">
        <title>Bacillus ochoae sp. nov., Paenibacillus whitsoniae sp. nov., Paenibacillus spiritus sp. nov. Isolated from the Mars Exploration Rover during spacecraft assembly.</title>
        <authorList>
            <person name="Seuylemezian A."/>
            <person name="Vaishampayan P."/>
        </authorList>
    </citation>
    <scope>NUCLEOTIDE SEQUENCE [LARGE SCALE GENOMIC DNA]</scope>
    <source>
        <strain evidence="12 13">MER 54</strain>
    </source>
</reference>
<keyword evidence="13" id="KW-1185">Reference proteome</keyword>
<organism evidence="12 13">
    <name type="scientific">Paenibacillus whitsoniae</name>
    <dbReference type="NCBI Taxonomy" id="2496558"/>
    <lineage>
        <taxon>Bacteria</taxon>
        <taxon>Bacillati</taxon>
        <taxon>Bacillota</taxon>
        <taxon>Bacilli</taxon>
        <taxon>Bacillales</taxon>
        <taxon>Paenibacillaceae</taxon>
        <taxon>Paenibacillus</taxon>
    </lineage>
</organism>
<dbReference type="Pfam" id="PF17853">
    <property type="entry name" value="GGDEF_2"/>
    <property type="match status" value="1"/>
</dbReference>
<evidence type="ECO:0000256" key="4">
    <source>
        <dbReference type="ARBA" id="ARBA00023012"/>
    </source>
</evidence>
<dbReference type="InterPro" id="IPR018060">
    <property type="entry name" value="HTH_AraC"/>
</dbReference>
<proteinExistence type="predicted"/>
<keyword evidence="7" id="KW-0804">Transcription</keyword>
<evidence type="ECO:0000256" key="2">
    <source>
        <dbReference type="ARBA" id="ARBA00022490"/>
    </source>
</evidence>
<keyword evidence="5" id="KW-0805">Transcription regulation</keyword>
<dbReference type="GO" id="GO:0005737">
    <property type="term" value="C:cytoplasm"/>
    <property type="evidence" value="ECO:0007669"/>
    <property type="project" value="UniProtKB-SubCell"/>
</dbReference>
<dbReference type="PANTHER" id="PTHR42713">
    <property type="entry name" value="HISTIDINE KINASE-RELATED"/>
    <property type="match status" value="1"/>
</dbReference>
<evidence type="ECO:0000256" key="8">
    <source>
        <dbReference type="PROSITE-ProRule" id="PRU00169"/>
    </source>
</evidence>
<feature type="modified residue" description="4-aspartylphosphate" evidence="8">
    <location>
        <position position="87"/>
    </location>
</feature>
<dbReference type="GO" id="GO:0000160">
    <property type="term" value="P:phosphorelay signal transduction system"/>
    <property type="evidence" value="ECO:0007669"/>
    <property type="project" value="UniProtKB-KW"/>
</dbReference>
<dbReference type="PRINTS" id="PR00032">
    <property type="entry name" value="HTHARAC"/>
</dbReference>
<dbReference type="PROSITE" id="PS01124">
    <property type="entry name" value="HTH_ARAC_FAMILY_2"/>
    <property type="match status" value="1"/>
</dbReference>
<feature type="domain" description="GGDEF" evidence="11">
    <location>
        <begin position="213"/>
        <end position="345"/>
    </location>
</feature>
<keyword evidence="2" id="KW-0963">Cytoplasm</keyword>
<comment type="subcellular location">
    <subcellularLocation>
        <location evidence="1">Cytoplasm</location>
    </subcellularLocation>
</comment>